<evidence type="ECO:0000256" key="1">
    <source>
        <dbReference type="SAM" id="Coils"/>
    </source>
</evidence>
<sequence length="145" mass="16961">MHIDIPKVTLNMLSRLIPQQRSTSTRLGGLLILVGETMFLFSLLNFIMITRIQYYSSNDTLFRTLFPEYILFLGGMIVVALIGMWLTYVYIFPSKQKFSQEQAIKDGRSPMYDRLVQMHGEMHEMQSMIKQLQEQVESLSKERKT</sequence>
<name>A0AA90U0W7_9EURY</name>
<dbReference type="Proteomes" id="UP001185015">
    <property type="component" value="Unassembled WGS sequence"/>
</dbReference>
<dbReference type="RefSeq" id="WP_270095539.1">
    <property type="nucleotide sequence ID" value="NZ_JAQFFK010000001.1"/>
</dbReference>
<evidence type="ECO:0000313" key="4">
    <source>
        <dbReference type="Proteomes" id="UP001185015"/>
    </source>
</evidence>
<organism evidence="3 4">
    <name type="scientific">Methanococcoides alaskense</name>
    <dbReference type="NCBI Taxonomy" id="325778"/>
    <lineage>
        <taxon>Archaea</taxon>
        <taxon>Methanobacteriati</taxon>
        <taxon>Methanobacteriota</taxon>
        <taxon>Stenosarchaea group</taxon>
        <taxon>Methanomicrobia</taxon>
        <taxon>Methanosarcinales</taxon>
        <taxon>Methanosarcinaceae</taxon>
        <taxon>Methanococcoides</taxon>
    </lineage>
</organism>
<feature type="transmembrane region" description="Helical" evidence="2">
    <location>
        <begin position="69"/>
        <end position="91"/>
    </location>
</feature>
<protein>
    <submittedName>
        <fullName evidence="3">Uncharacterized protein</fullName>
    </submittedName>
</protein>
<dbReference type="AlphaFoldDB" id="A0AA90U0W7"/>
<proteinExistence type="predicted"/>
<keyword evidence="2" id="KW-0472">Membrane</keyword>
<dbReference type="EMBL" id="JAVDQI010000006">
    <property type="protein sequence ID" value="MDR6223229.1"/>
    <property type="molecule type" value="Genomic_DNA"/>
</dbReference>
<comment type="caution">
    <text evidence="3">The sequence shown here is derived from an EMBL/GenBank/DDBJ whole genome shotgun (WGS) entry which is preliminary data.</text>
</comment>
<evidence type="ECO:0000256" key="2">
    <source>
        <dbReference type="SAM" id="Phobius"/>
    </source>
</evidence>
<feature type="coiled-coil region" evidence="1">
    <location>
        <begin position="115"/>
        <end position="142"/>
    </location>
</feature>
<feature type="transmembrane region" description="Helical" evidence="2">
    <location>
        <begin position="27"/>
        <end position="49"/>
    </location>
</feature>
<evidence type="ECO:0000313" key="3">
    <source>
        <dbReference type="EMBL" id="MDR6223229.1"/>
    </source>
</evidence>
<keyword evidence="2" id="KW-1133">Transmembrane helix</keyword>
<accession>A0AA90U0W7</accession>
<reference evidence="3 4" key="1">
    <citation type="submission" date="2023-07" db="EMBL/GenBank/DDBJ databases">
        <title>Genomic Encyclopedia of Type Strains, Phase IV (KMG-IV): sequencing the most valuable type-strain genomes for metagenomic binning, comparative biology and taxonomic classification.</title>
        <authorList>
            <person name="Goeker M."/>
        </authorList>
    </citation>
    <scope>NUCLEOTIDE SEQUENCE [LARGE SCALE GENOMIC DNA]</scope>
    <source>
        <strain evidence="3 4">DSM 17273</strain>
    </source>
</reference>
<keyword evidence="2" id="KW-0812">Transmembrane</keyword>
<gene>
    <name evidence="3" type="ORF">J2750_001694</name>
</gene>
<keyword evidence="4" id="KW-1185">Reference proteome</keyword>
<keyword evidence="1" id="KW-0175">Coiled coil</keyword>